<evidence type="ECO:0000256" key="2">
    <source>
        <dbReference type="ARBA" id="ARBA00004922"/>
    </source>
</evidence>
<comment type="caution">
    <text evidence="17">Lacks conserved residue(s) required for the propagation of feature annotation.</text>
</comment>
<evidence type="ECO:0000313" key="19">
    <source>
        <dbReference type="EMBL" id="CAD7443444.1"/>
    </source>
</evidence>
<feature type="region of interest" description="Disordered" evidence="18">
    <location>
        <begin position="245"/>
        <end position="265"/>
    </location>
</feature>
<dbReference type="GO" id="GO:0000139">
    <property type="term" value="C:Golgi membrane"/>
    <property type="evidence" value="ECO:0007669"/>
    <property type="project" value="UniProtKB-SubCell"/>
</dbReference>
<evidence type="ECO:0000256" key="14">
    <source>
        <dbReference type="ARBA" id="ARBA00038949"/>
    </source>
</evidence>
<keyword evidence="9 17" id="KW-1133">Transmembrane helix</keyword>
<dbReference type="Gene3D" id="3.10.180.20">
    <property type="entry name" value="N-Acetylglucosaminyltransferase I, Domain 2"/>
    <property type="match status" value="1"/>
</dbReference>
<evidence type="ECO:0000256" key="11">
    <source>
        <dbReference type="ARBA" id="ARBA00023136"/>
    </source>
</evidence>
<keyword evidence="8 17" id="KW-0735">Signal-anchor</keyword>
<dbReference type="AlphaFoldDB" id="A0A7R9EXY3"/>
<dbReference type="InterPro" id="IPR004139">
    <property type="entry name" value="Glyco_trans_13"/>
</dbReference>
<evidence type="ECO:0000256" key="17">
    <source>
        <dbReference type="RuleBase" id="RU368119"/>
    </source>
</evidence>
<evidence type="ECO:0000256" key="18">
    <source>
        <dbReference type="SAM" id="MobiDB-lite"/>
    </source>
</evidence>
<dbReference type="GO" id="GO:0003827">
    <property type="term" value="F:alpha-1,3-mannosylglycoprotein 2-beta-N-acetylglucosaminyltransferase activity"/>
    <property type="evidence" value="ECO:0007669"/>
    <property type="project" value="UniProtKB-UniRule"/>
</dbReference>
<evidence type="ECO:0000256" key="5">
    <source>
        <dbReference type="ARBA" id="ARBA00022679"/>
    </source>
</evidence>
<comment type="pathway">
    <text evidence="2 17">Protein modification; protein glycosylation.</text>
</comment>
<dbReference type="PANTHER" id="PTHR10468">
    <property type="entry name" value="PROTEIN O-LINKED-MANNOSE BETA-1,2-N-ACETYLGLUCOSAMINYLTRANSFERASE 1/ALPHA-1,3-MANNOSYL-GLYCOPROTEIN 2-BETA-N-ACETYLGLUCOSAMINYLTRANSFERASE"/>
    <property type="match status" value="1"/>
</dbReference>
<comment type="function">
    <text evidence="13 17">Initiates complex N-linked carbohydrate formation. Essential for the conversion of high-mannose to hybrid and complex N-glycans.</text>
</comment>
<dbReference type="Gene3D" id="3.90.550.10">
    <property type="entry name" value="Spore Coat Polysaccharide Biosynthesis Protein SpsA, Chain A"/>
    <property type="match status" value="2"/>
</dbReference>
<protein>
    <recommendedName>
        <fullName evidence="14 17">Alpha-1,3-mannosyl-glycoprotein 2-beta-N-acetylglucosaminyltransferase</fullName>
        <shortName evidence="17">GNT-I</shortName>
        <shortName evidence="17">GlcNAc-T I</shortName>
        <ecNumber evidence="14 17">2.4.1.101</ecNumber>
    </recommendedName>
    <alternativeName>
        <fullName evidence="15 17">N-glycosyl-oligosaccharide-glycoprotein N-acetylglucosaminyltransferase I</fullName>
    </alternativeName>
</protein>
<dbReference type="SUPFAM" id="SSF53448">
    <property type="entry name" value="Nucleotide-diphospho-sugar transferases"/>
    <property type="match status" value="1"/>
</dbReference>
<dbReference type="InterPro" id="IPR029044">
    <property type="entry name" value="Nucleotide-diphossugar_trans"/>
</dbReference>
<evidence type="ECO:0000256" key="3">
    <source>
        <dbReference type="ARBA" id="ARBA00006492"/>
    </source>
</evidence>
<dbReference type="InterPro" id="IPR052261">
    <property type="entry name" value="Glycosyltransferase_13"/>
</dbReference>
<accession>A0A7R9EXY3</accession>
<dbReference type="PANTHER" id="PTHR10468:SF0">
    <property type="entry name" value="ALPHA-1,3-MANNOSYL-GLYCOPROTEIN 2-BETA-N-ACETYLGLUCOSAMINYLTRANSFERASE"/>
    <property type="match status" value="1"/>
</dbReference>
<evidence type="ECO:0000256" key="9">
    <source>
        <dbReference type="ARBA" id="ARBA00022989"/>
    </source>
</evidence>
<dbReference type="UniPathway" id="UPA00378"/>
<keyword evidence="7 17" id="KW-0479">Metal-binding</keyword>
<evidence type="ECO:0000256" key="12">
    <source>
        <dbReference type="ARBA" id="ARBA00023211"/>
    </source>
</evidence>
<keyword evidence="11 17" id="KW-0472">Membrane</keyword>
<evidence type="ECO:0000256" key="6">
    <source>
        <dbReference type="ARBA" id="ARBA00022692"/>
    </source>
</evidence>
<keyword evidence="10 17" id="KW-0333">Golgi apparatus</keyword>
<sequence length="568" mass="64478">MGSDPLSSHSHLMASSAAVTSAALISIGLRSRWAIAAFASGPTAANDQGVASEKIVAGWFLGARHLDRHQRGRLNAVKAIPGHRRVNSVVLVFEECSDNLRAVANRLIVKLCEPMLAMRRNHSFVVVFASLTVWGVVTYYLFLQQPLGVPNVDRIALASVVIICDIIDFGGRGGEELRMSGKNASNRAMTSLARKKESRVEEHLNQLETKLKEQFSDNDQLIKDIKLTIQEHQSALKAAAANAESNQSINDNYEGELSDEEKWKKEKEDEEVRHIRAISENKLPGGAPVIAVLVFACNRVTVSRCLDQLIKNRPSQAQFPIIVSQDCAHKPTAEVIASYGEQLFHIEQPDLSEIVIPPKEKKFKGYYKISRHYGWALNQTLFKYNFDTVIIVEDDLDLSTDFFEYFLGTYWDDWIRQPEQRRNRACIRPELSRTRTFGKVGVSNGHFFEKHLKYIKLNEKFVPFTKLNLSYLLKDNYDVQFVKQVYESPVITYQELKSGPIVHEGPVRIPYHTNDIYKRTSKMLGLMEDFRSGVPRTGYRGVVSFMYKGRRVYLAPNANWKGYDPSWS</sequence>
<evidence type="ECO:0000256" key="1">
    <source>
        <dbReference type="ARBA" id="ARBA00004323"/>
    </source>
</evidence>
<name>A0A7R9EXY3_9NEOP</name>
<keyword evidence="5" id="KW-0808">Transferase</keyword>
<feature type="transmembrane region" description="Helical" evidence="17">
    <location>
        <begin position="124"/>
        <end position="142"/>
    </location>
</feature>
<evidence type="ECO:0000256" key="4">
    <source>
        <dbReference type="ARBA" id="ARBA00022676"/>
    </source>
</evidence>
<proteinExistence type="inferred from homology"/>
<dbReference type="GO" id="GO:0006487">
    <property type="term" value="P:protein N-linked glycosylation"/>
    <property type="evidence" value="ECO:0007669"/>
    <property type="project" value="TreeGrafter"/>
</dbReference>
<keyword evidence="6 17" id="KW-0812">Transmembrane</keyword>
<dbReference type="FunFam" id="3.10.180.20:FF:000001">
    <property type="entry name" value="alpha-1,3-mannosyl-glycoprotein 2-beta-N-acetylglucosaminyltransferase"/>
    <property type="match status" value="1"/>
</dbReference>
<comment type="subcellular location">
    <subcellularLocation>
        <location evidence="1 17">Golgi apparatus membrane</location>
        <topology evidence="1 17">Single-pass type II membrane protein</topology>
    </subcellularLocation>
</comment>
<comment type="catalytic activity">
    <reaction evidence="16 17">
        <text>N(4)-(alpha-D-Man-(1-&gt;3)-[alpha-D-Man-(1-&gt;3)-[alpha-D-Man-(1-&gt;6)]-alpha-D-Man-(1-&gt;6)]-beta-D-Man-(1-&gt;4)-beta-D-GlcNAc-(1-&gt;4)-beta-D-GlcNAc)-L-asparaginyl-[protein] (N-glucan mannose isomer 5A1,2) + UDP-N-acetyl-alpha-D-glucosamine = N(4)-{beta-D-GlcNAc-(1-&gt;2)-alpha-D-Man-(1-&gt;3)-[alpha-D-Man-(1-&gt;3)-[alpha-D-Man-(1-&gt;6)]-alpha-D-Man-(1-&gt;6)]-beta-D-Man-(1-&gt;4)-beta-D-GlcNAc-(1-&gt;4)-beta-D-GlcNAc}-L-asparaginyl-[protein] + UDP + H(+)</text>
        <dbReference type="Rhea" id="RHEA:11456"/>
        <dbReference type="Rhea" id="RHEA-COMP:14367"/>
        <dbReference type="Rhea" id="RHEA-COMP:14368"/>
        <dbReference type="ChEBI" id="CHEBI:15378"/>
        <dbReference type="ChEBI" id="CHEBI:57705"/>
        <dbReference type="ChEBI" id="CHEBI:58223"/>
        <dbReference type="ChEBI" id="CHEBI:59087"/>
        <dbReference type="ChEBI" id="CHEBI:60625"/>
        <dbReference type="EC" id="2.4.1.101"/>
    </reaction>
</comment>
<dbReference type="GO" id="GO:0030145">
    <property type="term" value="F:manganese ion binding"/>
    <property type="evidence" value="ECO:0007669"/>
    <property type="project" value="UniProtKB-UniRule"/>
</dbReference>
<evidence type="ECO:0000256" key="16">
    <source>
        <dbReference type="ARBA" id="ARBA00049421"/>
    </source>
</evidence>
<reference evidence="19" key="1">
    <citation type="submission" date="2020-11" db="EMBL/GenBank/DDBJ databases">
        <authorList>
            <person name="Tran Van P."/>
        </authorList>
    </citation>
    <scope>NUCLEOTIDE SEQUENCE</scope>
</reference>
<comment type="similarity">
    <text evidence="3 17">Belongs to the glycosyltransferase 13 family.</text>
</comment>
<evidence type="ECO:0000256" key="10">
    <source>
        <dbReference type="ARBA" id="ARBA00023034"/>
    </source>
</evidence>
<organism evidence="19">
    <name type="scientific">Timema bartmani</name>
    <dbReference type="NCBI Taxonomy" id="61472"/>
    <lineage>
        <taxon>Eukaryota</taxon>
        <taxon>Metazoa</taxon>
        <taxon>Ecdysozoa</taxon>
        <taxon>Arthropoda</taxon>
        <taxon>Hexapoda</taxon>
        <taxon>Insecta</taxon>
        <taxon>Pterygota</taxon>
        <taxon>Neoptera</taxon>
        <taxon>Polyneoptera</taxon>
        <taxon>Phasmatodea</taxon>
        <taxon>Timematodea</taxon>
        <taxon>Timematoidea</taxon>
        <taxon>Timematidae</taxon>
        <taxon>Timema</taxon>
    </lineage>
</organism>
<keyword evidence="4 17" id="KW-0328">Glycosyltransferase</keyword>
<evidence type="ECO:0000256" key="8">
    <source>
        <dbReference type="ARBA" id="ARBA00022968"/>
    </source>
</evidence>
<evidence type="ECO:0000256" key="15">
    <source>
        <dbReference type="ARBA" id="ARBA00041712"/>
    </source>
</evidence>
<gene>
    <name evidence="19" type="ORF">TBIB3V08_LOCUS5850</name>
</gene>
<dbReference type="EMBL" id="OD566141">
    <property type="protein sequence ID" value="CAD7443444.1"/>
    <property type="molecule type" value="Genomic_DNA"/>
</dbReference>
<evidence type="ECO:0000256" key="7">
    <source>
        <dbReference type="ARBA" id="ARBA00022723"/>
    </source>
</evidence>
<keyword evidence="12 17" id="KW-0464">Manganese</keyword>
<evidence type="ECO:0000256" key="13">
    <source>
        <dbReference type="ARBA" id="ARBA00037706"/>
    </source>
</evidence>
<dbReference type="EC" id="2.4.1.101" evidence="14 17"/>
<feature type="transmembrane region" description="Helical" evidence="17">
    <location>
        <begin position="12"/>
        <end position="29"/>
    </location>
</feature>
<comment type="cofactor">
    <cofactor evidence="17">
        <name>Mn(2+)</name>
        <dbReference type="ChEBI" id="CHEBI:29035"/>
    </cofactor>
    <text evidence="17">The cofactor is mostly bound to the substrate.</text>
</comment>
<dbReference type="Pfam" id="PF03071">
    <property type="entry name" value="GNT-I"/>
    <property type="match status" value="1"/>
</dbReference>